<protein>
    <submittedName>
        <fullName evidence="1">Uncharacterized protein</fullName>
    </submittedName>
</protein>
<gene>
    <name evidence="1" type="ORF">DXU93_01540</name>
</gene>
<dbReference type="AlphaFoldDB" id="A0A3E1F1D9"/>
<keyword evidence="2" id="KW-1185">Reference proteome</keyword>
<dbReference type="EMBL" id="QURB01000001">
    <property type="protein sequence ID" value="RFC55642.1"/>
    <property type="molecule type" value="Genomic_DNA"/>
</dbReference>
<organism evidence="1 2">
    <name type="scientific">Brumimicrobium aurantiacum</name>
    <dbReference type="NCBI Taxonomy" id="1737063"/>
    <lineage>
        <taxon>Bacteria</taxon>
        <taxon>Pseudomonadati</taxon>
        <taxon>Bacteroidota</taxon>
        <taxon>Flavobacteriia</taxon>
        <taxon>Flavobacteriales</taxon>
        <taxon>Crocinitomicaceae</taxon>
        <taxon>Brumimicrobium</taxon>
    </lineage>
</organism>
<name>A0A3E1F1D9_9FLAO</name>
<proteinExistence type="predicted"/>
<evidence type="ECO:0000313" key="1">
    <source>
        <dbReference type="EMBL" id="RFC55642.1"/>
    </source>
</evidence>
<evidence type="ECO:0000313" key="2">
    <source>
        <dbReference type="Proteomes" id="UP000257127"/>
    </source>
</evidence>
<dbReference type="Proteomes" id="UP000257127">
    <property type="component" value="Unassembled WGS sequence"/>
</dbReference>
<accession>A0A3E1F1D9</accession>
<reference evidence="1 2" key="1">
    <citation type="submission" date="2018-08" db="EMBL/GenBank/DDBJ databases">
        <title>The draft genome squence of Brumimicrobium sp. N62.</title>
        <authorList>
            <person name="Du Z.-J."/>
            <person name="Luo H.-R."/>
        </authorList>
    </citation>
    <scope>NUCLEOTIDE SEQUENCE [LARGE SCALE GENOMIC DNA]</scope>
    <source>
        <strain evidence="1 2">N62</strain>
    </source>
</reference>
<comment type="caution">
    <text evidence="1">The sequence shown here is derived from an EMBL/GenBank/DDBJ whole genome shotgun (WGS) entry which is preliminary data.</text>
</comment>
<sequence>MILTIFILSRISLIMNRKYTGKYHDVDQNDIPFSVQFSMNVVFDSKMIFKGKVWEEVFSKKTDKFLSVKGFIDEDHISFIKQYPCFFSSDINGELIIDCSKPGHEVIYDGYWNEEKGIWEGEWEVEGETNLLGTDDVISDIYTGDFEMKMD</sequence>